<dbReference type="EMBL" id="CM029051">
    <property type="protein sequence ID" value="KAG2563418.1"/>
    <property type="molecule type" value="Genomic_DNA"/>
</dbReference>
<dbReference type="PANTHER" id="PTHR24121">
    <property type="entry name" value="NO MECHANORECEPTOR POTENTIAL C, ISOFORM D-RELATED"/>
    <property type="match status" value="1"/>
</dbReference>
<dbReference type="PANTHER" id="PTHR24121:SF21">
    <property type="entry name" value="ANKYRIN REPEAT FAMILY PROTEIN"/>
    <property type="match status" value="1"/>
</dbReference>
<protein>
    <submittedName>
        <fullName evidence="2">Uncharacterized protein</fullName>
    </submittedName>
</protein>
<evidence type="ECO:0000313" key="3">
    <source>
        <dbReference type="Proteomes" id="UP000823388"/>
    </source>
</evidence>
<dbReference type="Pfam" id="PF12796">
    <property type="entry name" value="Ank_2"/>
    <property type="match status" value="1"/>
</dbReference>
<proteinExistence type="predicted"/>
<dbReference type="InterPro" id="IPR036770">
    <property type="entry name" value="Ankyrin_rpt-contain_sf"/>
</dbReference>
<dbReference type="SMART" id="SM00248">
    <property type="entry name" value="ANK"/>
    <property type="match status" value="7"/>
</dbReference>
<comment type="caution">
    <text evidence="2">The sequence shown here is derived from an EMBL/GenBank/DDBJ whole genome shotgun (WGS) entry which is preliminary data.</text>
</comment>
<evidence type="ECO:0000313" key="2">
    <source>
        <dbReference type="EMBL" id="KAG2563418.1"/>
    </source>
</evidence>
<keyword evidence="3" id="KW-1185">Reference proteome</keyword>
<organism evidence="2 3">
    <name type="scientific">Panicum virgatum</name>
    <name type="common">Blackwell switchgrass</name>
    <dbReference type="NCBI Taxonomy" id="38727"/>
    <lineage>
        <taxon>Eukaryota</taxon>
        <taxon>Viridiplantae</taxon>
        <taxon>Streptophyta</taxon>
        <taxon>Embryophyta</taxon>
        <taxon>Tracheophyta</taxon>
        <taxon>Spermatophyta</taxon>
        <taxon>Magnoliopsida</taxon>
        <taxon>Liliopsida</taxon>
        <taxon>Poales</taxon>
        <taxon>Poaceae</taxon>
        <taxon>PACMAD clade</taxon>
        <taxon>Panicoideae</taxon>
        <taxon>Panicodae</taxon>
        <taxon>Paniceae</taxon>
        <taxon>Panicinae</taxon>
        <taxon>Panicum</taxon>
        <taxon>Panicum sect. Hiantes</taxon>
    </lineage>
</organism>
<evidence type="ECO:0000256" key="1">
    <source>
        <dbReference type="SAM" id="MobiDB-lite"/>
    </source>
</evidence>
<dbReference type="SUPFAM" id="SSF48403">
    <property type="entry name" value="Ankyrin repeat"/>
    <property type="match status" value="1"/>
</dbReference>
<feature type="region of interest" description="Disordered" evidence="1">
    <location>
        <begin position="1"/>
        <end position="26"/>
    </location>
</feature>
<accession>A0A8T0PR55</accession>
<dbReference type="Gene3D" id="1.25.40.20">
    <property type="entry name" value="Ankyrin repeat-containing domain"/>
    <property type="match status" value="2"/>
</dbReference>
<reference evidence="2" key="1">
    <citation type="submission" date="2020-05" db="EMBL/GenBank/DDBJ databases">
        <title>WGS assembly of Panicum virgatum.</title>
        <authorList>
            <person name="Lovell J.T."/>
            <person name="Jenkins J."/>
            <person name="Shu S."/>
            <person name="Juenger T.E."/>
            <person name="Schmutz J."/>
        </authorList>
    </citation>
    <scope>NUCLEOTIDE SEQUENCE</scope>
    <source>
        <strain evidence="2">AP13</strain>
    </source>
</reference>
<sequence length="405" mass="42634">MADEAEQAAAAAAAPTTAAPADKARPRPAAVVLDPQLFMAARRGDSEQLKKLLQLRNDAAAQQRGPAAAAATTAAQVILEVDRLPAAAPLLHLLDGMTVNWGDSLLHVVAACGDSGDGSEDFLDCAKMIYEVRSGLLVACNNKGDTPLHCAAGAGNAAMISCIVGLAAAGDEKTTVSVTEFLRMRNKCGETALHQAVRAGSKASMDVLMSVDPELATVPSEADEGNTTSPMYLAISLGKEDIAGHLIQKSNGKLSCSGPDGRNVLHAAVTRRKVLPMLLELFKDVTVQVQQGEGARTVSTVPLLSQLTMQQDIDGSTPLHLAASLDWWPGAWVVSERFKDIWPWSKSTATLLLDANIDSAYQPDNKGLYPIHIAALADNLDVTQVLLQMCPDCATLQDGEGRTPG</sequence>
<dbReference type="Proteomes" id="UP000823388">
    <property type="component" value="Chromosome 8K"/>
</dbReference>
<gene>
    <name evidence="2" type="ORF">PVAP13_8KG350900</name>
</gene>
<dbReference type="InterPro" id="IPR002110">
    <property type="entry name" value="Ankyrin_rpt"/>
</dbReference>
<dbReference type="AlphaFoldDB" id="A0A8T0PR55"/>
<name>A0A8T0PR55_PANVG</name>
<feature type="compositionally biased region" description="Low complexity" evidence="1">
    <location>
        <begin position="7"/>
        <end position="21"/>
    </location>
</feature>